<proteinExistence type="predicted"/>
<dbReference type="PANTHER" id="PTHR31704">
    <property type="entry name" value="MYB/SANT-LIKE DNA-BINDING DOMAIN PROTEIN-RELATED"/>
    <property type="match status" value="1"/>
</dbReference>
<reference evidence="2" key="1">
    <citation type="submission" date="2022-07" db="EMBL/GenBank/DDBJ databases">
        <authorList>
            <person name="Macas J."/>
            <person name="Novak P."/>
            <person name="Neumann P."/>
        </authorList>
    </citation>
    <scope>NUCLEOTIDE SEQUENCE</scope>
</reference>
<feature type="non-terminal residue" evidence="2">
    <location>
        <position position="102"/>
    </location>
</feature>
<dbReference type="Proteomes" id="UP001152523">
    <property type="component" value="Unassembled WGS sequence"/>
</dbReference>
<sequence length="102" mass="11834">MRHKWGLWKLLKGKETGLGWDPVKSTVDATDEWWNMKIKENSKFGPLREEGIEPELEYKMDQMFGFYAQGALKYTPVSNLPEGHMQTEDDNVYVPSPPRSDT</sequence>
<name>A0AAV0CK66_9ASTE</name>
<evidence type="ECO:0000313" key="3">
    <source>
        <dbReference type="Proteomes" id="UP001152523"/>
    </source>
</evidence>
<keyword evidence="3" id="KW-1185">Reference proteome</keyword>
<evidence type="ECO:0000313" key="2">
    <source>
        <dbReference type="EMBL" id="CAH9076222.1"/>
    </source>
</evidence>
<dbReference type="PANTHER" id="PTHR31704:SF55">
    <property type="entry name" value="MYB_SANT-LIKE DNA-BINDING DOMAIN PROTEIN"/>
    <property type="match status" value="1"/>
</dbReference>
<dbReference type="EMBL" id="CAMAPF010000030">
    <property type="protein sequence ID" value="CAH9076222.1"/>
    <property type="molecule type" value="Genomic_DNA"/>
</dbReference>
<evidence type="ECO:0000256" key="1">
    <source>
        <dbReference type="SAM" id="MobiDB-lite"/>
    </source>
</evidence>
<feature type="region of interest" description="Disordered" evidence="1">
    <location>
        <begin position="78"/>
        <end position="102"/>
    </location>
</feature>
<accession>A0AAV0CK66</accession>
<dbReference type="AlphaFoldDB" id="A0AAV0CK66"/>
<organism evidence="2 3">
    <name type="scientific">Cuscuta epithymum</name>
    <dbReference type="NCBI Taxonomy" id="186058"/>
    <lineage>
        <taxon>Eukaryota</taxon>
        <taxon>Viridiplantae</taxon>
        <taxon>Streptophyta</taxon>
        <taxon>Embryophyta</taxon>
        <taxon>Tracheophyta</taxon>
        <taxon>Spermatophyta</taxon>
        <taxon>Magnoliopsida</taxon>
        <taxon>eudicotyledons</taxon>
        <taxon>Gunneridae</taxon>
        <taxon>Pentapetalae</taxon>
        <taxon>asterids</taxon>
        <taxon>lamiids</taxon>
        <taxon>Solanales</taxon>
        <taxon>Convolvulaceae</taxon>
        <taxon>Cuscuteae</taxon>
        <taxon>Cuscuta</taxon>
        <taxon>Cuscuta subgen. Cuscuta</taxon>
    </lineage>
</organism>
<gene>
    <name evidence="2" type="ORF">CEPIT_LOCUS5812</name>
</gene>
<protein>
    <recommendedName>
        <fullName evidence="4">Myb/SANT-like domain-containing protein</fullName>
    </recommendedName>
</protein>
<comment type="caution">
    <text evidence="2">The sequence shown here is derived from an EMBL/GenBank/DDBJ whole genome shotgun (WGS) entry which is preliminary data.</text>
</comment>
<evidence type="ECO:0008006" key="4">
    <source>
        <dbReference type="Google" id="ProtNLM"/>
    </source>
</evidence>